<dbReference type="Proteomes" id="UP000661077">
    <property type="component" value="Unassembled WGS sequence"/>
</dbReference>
<keyword evidence="1" id="KW-0808">Transferase</keyword>
<feature type="domain" description="N-acetyltransferase" evidence="3">
    <location>
        <begin position="1"/>
        <end position="160"/>
    </location>
</feature>
<dbReference type="SUPFAM" id="SSF55729">
    <property type="entry name" value="Acyl-CoA N-acyltransferases (Nat)"/>
    <property type="match status" value="1"/>
</dbReference>
<protein>
    <submittedName>
        <fullName evidence="4">GNAT family N-acetyltransferase</fullName>
    </submittedName>
</protein>
<evidence type="ECO:0000256" key="2">
    <source>
        <dbReference type="ARBA" id="ARBA00023315"/>
    </source>
</evidence>
<reference evidence="4 5" key="1">
    <citation type="journal article" date="2021" name="Int. J. Syst. Evol. Microbiol.">
        <title>Steroidobacter gossypii sp. nov., isolated from soil of cotton cropping field.</title>
        <authorList>
            <person name="Huang R."/>
            <person name="Yang S."/>
            <person name="Zhen C."/>
            <person name="Liu W."/>
        </authorList>
    </citation>
    <scope>NUCLEOTIDE SEQUENCE [LARGE SCALE GENOMIC DNA]</scope>
    <source>
        <strain evidence="4 5">S1-65</strain>
    </source>
</reference>
<proteinExistence type="predicted"/>
<evidence type="ECO:0000313" key="5">
    <source>
        <dbReference type="Proteomes" id="UP000661077"/>
    </source>
</evidence>
<dbReference type="PANTHER" id="PTHR43877">
    <property type="entry name" value="AMINOALKYLPHOSPHONATE N-ACETYLTRANSFERASE-RELATED-RELATED"/>
    <property type="match status" value="1"/>
</dbReference>
<organism evidence="4 5">
    <name type="scientific">Steroidobacter gossypii</name>
    <dbReference type="NCBI Taxonomy" id="2805490"/>
    <lineage>
        <taxon>Bacteria</taxon>
        <taxon>Pseudomonadati</taxon>
        <taxon>Pseudomonadota</taxon>
        <taxon>Gammaproteobacteria</taxon>
        <taxon>Steroidobacterales</taxon>
        <taxon>Steroidobacteraceae</taxon>
        <taxon>Steroidobacter</taxon>
    </lineage>
</organism>
<keyword evidence="5" id="KW-1185">Reference proteome</keyword>
<dbReference type="Gene3D" id="3.40.630.30">
    <property type="match status" value="1"/>
</dbReference>
<dbReference type="InterPro" id="IPR050832">
    <property type="entry name" value="Bact_Acetyltransf"/>
</dbReference>
<dbReference type="CDD" id="cd04301">
    <property type="entry name" value="NAT_SF"/>
    <property type="match status" value="1"/>
</dbReference>
<name>A0ABS1WQE1_9GAMM</name>
<dbReference type="InterPro" id="IPR016181">
    <property type="entry name" value="Acyl_CoA_acyltransferase"/>
</dbReference>
<dbReference type="InterPro" id="IPR000182">
    <property type="entry name" value="GNAT_dom"/>
</dbReference>
<keyword evidence="2" id="KW-0012">Acyltransferase</keyword>
<comment type="caution">
    <text evidence="4">The sequence shown here is derived from an EMBL/GenBank/DDBJ whole genome shotgun (WGS) entry which is preliminary data.</text>
</comment>
<dbReference type="RefSeq" id="WP_203165180.1">
    <property type="nucleotide sequence ID" value="NZ_JAEVLS010000001.1"/>
</dbReference>
<sequence length="167" mass="18798">MLRLATPADRDAVYSIYMHPEVIPYLGYDPMPAEAFVPIFQELLDCRSFYVFERDGKVAGFIRSSRQPGRAAHVAYLGTFAVSPDWHGTGVARQIMEETIALLKKQGVLRLELQLEPDNPRALAFYTKLGFQQEGRLRAAYKRAGDPHYTDEIYMGLLLADLPTASS</sequence>
<evidence type="ECO:0000256" key="1">
    <source>
        <dbReference type="ARBA" id="ARBA00022679"/>
    </source>
</evidence>
<accession>A0ABS1WQE1</accession>
<dbReference type="Pfam" id="PF00583">
    <property type="entry name" value="Acetyltransf_1"/>
    <property type="match status" value="1"/>
</dbReference>
<evidence type="ECO:0000313" key="4">
    <source>
        <dbReference type="EMBL" id="MBM0103194.1"/>
    </source>
</evidence>
<dbReference type="PROSITE" id="PS51186">
    <property type="entry name" value="GNAT"/>
    <property type="match status" value="1"/>
</dbReference>
<evidence type="ECO:0000259" key="3">
    <source>
        <dbReference type="PROSITE" id="PS51186"/>
    </source>
</evidence>
<gene>
    <name evidence="4" type="ORF">JM946_00475</name>
</gene>
<dbReference type="EMBL" id="JAEVLS010000001">
    <property type="protein sequence ID" value="MBM0103194.1"/>
    <property type="molecule type" value="Genomic_DNA"/>
</dbReference>